<accession>A0A9Q3BTS9</accession>
<dbReference type="AlphaFoldDB" id="A0A9Q3BTS9"/>
<dbReference type="Proteomes" id="UP000765509">
    <property type="component" value="Unassembled WGS sequence"/>
</dbReference>
<evidence type="ECO:0000313" key="2">
    <source>
        <dbReference type="Proteomes" id="UP000765509"/>
    </source>
</evidence>
<name>A0A9Q3BTS9_9BASI</name>
<evidence type="ECO:0000313" key="1">
    <source>
        <dbReference type="EMBL" id="MBW0472276.1"/>
    </source>
</evidence>
<keyword evidence="2" id="KW-1185">Reference proteome</keyword>
<protein>
    <submittedName>
        <fullName evidence="1">Uncharacterized protein</fullName>
    </submittedName>
</protein>
<dbReference type="EMBL" id="AVOT02003032">
    <property type="protein sequence ID" value="MBW0472276.1"/>
    <property type="molecule type" value="Genomic_DNA"/>
</dbReference>
<gene>
    <name evidence="1" type="ORF">O181_011991</name>
</gene>
<proteinExistence type="predicted"/>
<comment type="caution">
    <text evidence="1">The sequence shown here is derived from an EMBL/GenBank/DDBJ whole genome shotgun (WGS) entry which is preliminary data.</text>
</comment>
<organism evidence="1 2">
    <name type="scientific">Austropuccinia psidii MF-1</name>
    <dbReference type="NCBI Taxonomy" id="1389203"/>
    <lineage>
        <taxon>Eukaryota</taxon>
        <taxon>Fungi</taxon>
        <taxon>Dikarya</taxon>
        <taxon>Basidiomycota</taxon>
        <taxon>Pucciniomycotina</taxon>
        <taxon>Pucciniomycetes</taxon>
        <taxon>Pucciniales</taxon>
        <taxon>Sphaerophragmiaceae</taxon>
        <taxon>Austropuccinia</taxon>
    </lineage>
</organism>
<reference evidence="1" key="1">
    <citation type="submission" date="2021-03" db="EMBL/GenBank/DDBJ databases">
        <title>Draft genome sequence of rust myrtle Austropuccinia psidii MF-1, a brazilian biotype.</title>
        <authorList>
            <person name="Quecine M.C."/>
            <person name="Pachon D.M.R."/>
            <person name="Bonatelli M.L."/>
            <person name="Correr F.H."/>
            <person name="Franceschini L.M."/>
            <person name="Leite T.F."/>
            <person name="Margarido G.R.A."/>
            <person name="Almeida C.A."/>
            <person name="Ferrarezi J.A."/>
            <person name="Labate C.A."/>
        </authorList>
    </citation>
    <scope>NUCLEOTIDE SEQUENCE</scope>
    <source>
        <strain evidence="1">MF-1</strain>
    </source>
</reference>
<sequence>MDSQGILDHFKAALADARMTDAPFLAEDLLQTLNHLSQRSDQALVEVVELFEKISDTTDPTALLKGYSR</sequence>